<dbReference type="EMBL" id="HBEC01033476">
    <property type="protein sequence ID" value="CAD8300415.1"/>
    <property type="molecule type" value="Transcribed_RNA"/>
</dbReference>
<dbReference type="PANTHER" id="PTHR43392:SF2">
    <property type="entry name" value="AAA-TYPE ATPASE FAMILY PROTEIN _ ANKYRIN REPEAT FAMILY PROTEIN"/>
    <property type="match status" value="1"/>
</dbReference>
<evidence type="ECO:0000256" key="1">
    <source>
        <dbReference type="ARBA" id="ARBA00010378"/>
    </source>
</evidence>
<keyword evidence="2" id="KW-0547">Nucleotide-binding</keyword>
<protein>
    <recommendedName>
        <fullName evidence="6">AAA+ ATPase domain-containing protein</fullName>
    </recommendedName>
</protein>
<gene>
    <name evidence="7" type="ORF">CEUR00632_LOCUS15559</name>
</gene>
<proteinExistence type="inferred from homology"/>
<dbReference type="GO" id="GO:0004386">
    <property type="term" value="F:helicase activity"/>
    <property type="evidence" value="ECO:0007669"/>
    <property type="project" value="InterPro"/>
</dbReference>
<dbReference type="FunFam" id="1.10.8.60:FF:000160">
    <property type="entry name" value="WGS project CABT00000000 data, contig 2.55"/>
    <property type="match status" value="1"/>
</dbReference>
<keyword evidence="3" id="KW-0067">ATP-binding</keyword>
<dbReference type="InterPro" id="IPR003959">
    <property type="entry name" value="ATPase_AAA_core"/>
</dbReference>
<keyword evidence="4" id="KW-0175">Coiled coil</keyword>
<feature type="domain" description="AAA+ ATPase" evidence="6">
    <location>
        <begin position="610"/>
        <end position="1060"/>
    </location>
</feature>
<dbReference type="PRINTS" id="PR00819">
    <property type="entry name" value="CBXCFQXSUPER"/>
</dbReference>
<feature type="region of interest" description="Disordered" evidence="5">
    <location>
        <begin position="2247"/>
        <end position="2267"/>
    </location>
</feature>
<dbReference type="InterPro" id="IPR003593">
    <property type="entry name" value="AAA+_ATPase"/>
</dbReference>
<dbReference type="CDD" id="cd18808">
    <property type="entry name" value="SF1_C_Upf1"/>
    <property type="match status" value="1"/>
</dbReference>
<dbReference type="InterPro" id="IPR041679">
    <property type="entry name" value="DNA2/NAM7-like_C"/>
</dbReference>
<accession>A0A6U2HPZ1</accession>
<dbReference type="Pfam" id="PF13086">
    <property type="entry name" value="AAA_11"/>
    <property type="match status" value="1"/>
</dbReference>
<evidence type="ECO:0000256" key="3">
    <source>
        <dbReference type="ARBA" id="ARBA00022840"/>
    </source>
</evidence>
<feature type="coiled-coil region" evidence="4">
    <location>
        <begin position="1326"/>
        <end position="1384"/>
    </location>
</feature>
<feature type="domain" description="AAA+ ATPase" evidence="6">
    <location>
        <begin position="1765"/>
        <end position="1991"/>
    </location>
</feature>
<feature type="coiled-coil region" evidence="4">
    <location>
        <begin position="1419"/>
        <end position="1484"/>
    </location>
</feature>
<feature type="domain" description="AAA+ ATPase" evidence="6">
    <location>
        <begin position="2307"/>
        <end position="2447"/>
    </location>
</feature>
<dbReference type="InterPro" id="IPR050773">
    <property type="entry name" value="CbxX/CfxQ_RuBisCO_ESX"/>
</dbReference>
<reference evidence="7" key="1">
    <citation type="submission" date="2021-01" db="EMBL/GenBank/DDBJ databases">
        <authorList>
            <person name="Corre E."/>
            <person name="Pelletier E."/>
            <person name="Niang G."/>
            <person name="Scheremetjew M."/>
            <person name="Finn R."/>
            <person name="Kale V."/>
            <person name="Holt S."/>
            <person name="Cochrane G."/>
            <person name="Meng A."/>
            <person name="Brown T."/>
            <person name="Cohen L."/>
        </authorList>
    </citation>
    <scope>NUCLEOTIDE SEQUENCE</scope>
    <source>
        <strain evidence="7">CCMP219</strain>
    </source>
</reference>
<feature type="region of interest" description="Disordered" evidence="5">
    <location>
        <begin position="103"/>
        <end position="129"/>
    </location>
</feature>
<evidence type="ECO:0000259" key="6">
    <source>
        <dbReference type="SMART" id="SM00382"/>
    </source>
</evidence>
<sequence>MSMHKLDGPKHAGVLRRLLRKPARDNSIFAMRAQASHPRGLSPQSASCKRVRPGLSCGRIVRRSGPRLGDIGTAALDLFGQAKARARLPDGLAAVFENHAGHLRSRGPGRSAGGLGGGRGGDGGRGTLAGGGARDRKFFDKLCLDEAARIDDEKSALRFLSALVGYGDDLELLYRLNKPKEHGLVRLKTALTRCCSSALVNKHVMSLLALLGSDALSVGTCRPLLSNVLTTVYHVPGLLGCIKTAAAEGSVSDPSPIAWWLLRVAVQDEHARQDQLVHDMADLLMSSSGAAKCAAKDLKVVLSGAVPSLADQERLASMPLSAIGLGPGGRHDNDHADYRNIDACPTAAEAQCTRQPYLPHVGDTSFLDSPEAAHLDRQFRLLREDFIQPLRDNMALLRSKALSEPGIANPIQVTGSVFQQRNVFRVVAVTGIEMKPRPSLMLQIQLPPNHGAFNLKNSKDRQAFWNEFGKGTLPLDALVCVMPTQPINGENIPLMYATVSRRDENDLAQQAPCFGLHFAKSNTHVNSLMKLIGAGPPPGLLLLQVSTSYFSVFPLLNALKDMTAVPLADAIVHGQSSSVEDGVPRDVVDEEVAASKLDQSQQHAMRHALTKSVALIQGPPGTGKTHVGALVTDAILRRTPQRVLCVCYTNHALDQFLESLLDKGIKTSDIVRIGSQSKSQKLAESNLWEIIRQEPLQSNPARHVMWQLMERCKEAETQVDRLETHLAFLHPDVYWKAIKTEKTPYCAGLWYLLNDDLPSVAPNAWRQFKMLPNNRGWRAWLEGQPKPVKTNTGGLKEPKSSKQSKRSWQSVEHQIIVKMSRNDTANVVDDDDPEDIWTFSPDARLALASAWLCQLQNEWAAKLADLLLRVQAWQAEFRGLNDHRSEQVLSKARIIGCTTTAAAKYKSLLQNKDAPEVVVIEEAGEVLEAHVLTSLSPWTKQLIMFGDHKQLRPKVDSWNLQKQSGQGLDLNVSMFERLVVNGFPHVSLAVQHRMHPDISALVRGTYAHLEDHPSVYSHPPIRGVSGDKHVVFMHHEVLEVQDDPSSSVFRQSASFQSKVNLHEADMTVATVRYLLQQGYRPEQLVVLTPYLGQLMQLRNQMSAEFKVSLDERDVSDLWAAIDPQHLKGISSSKRGMAIRISTIDNYQGEEADIVIASLVRSNPNGSVGFLKEPERINVLLSRARHGLILIGNATHLLHAKSKEAQHHWGTVIGALERTGSVLRGLPAKCQVHGTEVLLNNVAAFQEHAPQGGCNLQCGKQLPCGHVCELHCHPNDLEHQHVKCAKLVYQFCSSGHLFSRRCSADSKEACPTCIEIRKISDSELAALQKLEQAKLEEQRRAAVKQAQLQSKIQQLEKEQQALEAARTARQQEVKLELEAARLEKEVSRQVHQGAKELAAWEAEERLKSQADTAAADVAAIDMAEQQAKEREARQAMLQKEAQLQEQLAAARKRMQVERANVDRQLQAIENKKARKQQEAALQQTNVAGGLTTQDFPTVIGWKERIVSLCAKGLEGLADLKAQLAAQDPFPLDAFDALFRTPGLGDQLYAYCKAPLDANKEAASSKYGIGLLAKGDVLNALSFFKERVDADGGGSVTDRAFLSICRAKMHIPLPPDMLDGRDTESNHPGKHLAQSILEEHKLMNSRKGGRRVVGELFPLHARAAGQALACLLHPSAQQIPSALLQDALKSLQQNVSVLGNASALAAADGQGSIPSGVPALWEARGARCPPFQDLLKLAGLRDVKQTMSNLADQVDLDNERKRPLSEKQYNALFYGNPGTGKTTVARLYAKILECLKVIPNGKFVETSGAKLATGGVPELEKHLKELENGGVLFLDEAYQLNPKTNPFGAQVLDALLPEMENRRGKMVTVFAGYKKQMEGLLAYNEGLPSRFPMEFTFADYSNAELFTILQGIIKADKADFRMEDDKYGRILCARLGRLRDAPGFGNARAVRNAYEAALARQAARIIAARNNGAVSVDPLLITRDDMLGPKYVDASQSQALKQLNELHGLQAVKQEVDNLMGLIRTNADLEEINKPVKELTLNRIFLGNPGTGKTTVAGIYGQLLKDLGLLSKGDLIIKSPNDFIGSVLGESEKLTTAILDAAVGCVLVIDEAYALHWKKGSSDPYKEAVINTIVAKVQGKPGDDRCVILIGYEEEMQTMMRETNPGLARRFQLQTAFRFEDYSQDDLGHIMLSTAQRRYGWTLGEAELLAATKALEPERRKPNFGNAGAVNNLLSVAAKRMEERLKHLDPQQRAEAMPAPEDFLPPRPKRKQGALDDLVGCTDVMKKLDEYQAIIKQCKQMGKDPLSVIELNFRFVGPPGTGKTTVARRMGEMFEELGLLASSETVCCSASDFSTGFVGQAAAKTRDIFASALGGVLFVDEAYRLNPRTGGQFMQEALEEMLQILTEPKFQGKMVVILAGYEEQIEDLMDSNPGLKSRFSQKVEFNSFSCEDAAKLFCTQLEREFGLAPAAAASDELPRLMQKLIGAPGWSNGRDIGTLVKRTFAAFSKRSDQADSADSEEVGLTEIHAALDSFLSTKQSSKKRSSAGAAAADLSLVPAPADLPVMTQNPFAAAPDVRHAQTMATAPPKTIVKEADPELDCDADWEKVDKEPLQSNYKDRAFSDFDPAWLSELQTTLANSGHLSGDFMADFQRLATDTTLVYGADLFNQMLGKAGVTDPQMLQEMLRRWQKQLQQQLAKALEAKRKKLRPVWKCAACRCYGCPFAPYIERYEECD</sequence>
<dbReference type="GO" id="GO:0005524">
    <property type="term" value="F:ATP binding"/>
    <property type="evidence" value="ECO:0007669"/>
    <property type="project" value="UniProtKB-KW"/>
</dbReference>
<organism evidence="7">
    <name type="scientific">Chlamydomonas euryale</name>
    <dbReference type="NCBI Taxonomy" id="1486919"/>
    <lineage>
        <taxon>Eukaryota</taxon>
        <taxon>Viridiplantae</taxon>
        <taxon>Chlorophyta</taxon>
        <taxon>core chlorophytes</taxon>
        <taxon>Chlorophyceae</taxon>
        <taxon>CS clade</taxon>
        <taxon>Chlamydomonadales</taxon>
        <taxon>Chlamydomonadaceae</taxon>
        <taxon>Chlamydomonas</taxon>
    </lineage>
</organism>
<dbReference type="FunFam" id="3.40.50.300:FF:000216">
    <property type="entry name" value="Type VII secretion ATPase EccA"/>
    <property type="match status" value="3"/>
</dbReference>
<feature type="region of interest" description="Disordered" evidence="5">
    <location>
        <begin position="784"/>
        <end position="808"/>
    </location>
</feature>
<dbReference type="Pfam" id="PF13087">
    <property type="entry name" value="AAA_12"/>
    <property type="match status" value="1"/>
</dbReference>
<dbReference type="PANTHER" id="PTHR43392">
    <property type="entry name" value="AAA-TYPE ATPASE FAMILY PROTEIN / ANKYRIN REPEAT FAMILY PROTEIN"/>
    <property type="match status" value="1"/>
</dbReference>
<feature type="compositionally biased region" description="Gly residues" evidence="5">
    <location>
        <begin position="110"/>
        <end position="129"/>
    </location>
</feature>
<dbReference type="InterPro" id="IPR047187">
    <property type="entry name" value="SF1_C_Upf1"/>
</dbReference>
<evidence type="ECO:0000313" key="7">
    <source>
        <dbReference type="EMBL" id="CAD8300415.1"/>
    </source>
</evidence>
<dbReference type="Pfam" id="PF17866">
    <property type="entry name" value="AAA_lid_6"/>
    <property type="match status" value="1"/>
</dbReference>
<dbReference type="GO" id="GO:0016887">
    <property type="term" value="F:ATP hydrolysis activity"/>
    <property type="evidence" value="ECO:0007669"/>
    <property type="project" value="InterPro"/>
</dbReference>
<dbReference type="Gene3D" id="3.40.50.300">
    <property type="entry name" value="P-loop containing nucleotide triphosphate hydrolases"/>
    <property type="match status" value="6"/>
</dbReference>
<dbReference type="Pfam" id="PF00004">
    <property type="entry name" value="AAA"/>
    <property type="match status" value="3"/>
</dbReference>
<dbReference type="InterPro" id="IPR000641">
    <property type="entry name" value="CbxX/CfxQ"/>
</dbReference>
<evidence type="ECO:0000256" key="5">
    <source>
        <dbReference type="SAM" id="MobiDB-lite"/>
    </source>
</evidence>
<dbReference type="CDD" id="cd00009">
    <property type="entry name" value="AAA"/>
    <property type="match status" value="1"/>
</dbReference>
<dbReference type="FunFam" id="3.40.50.300:FF:001660">
    <property type="entry name" value="NF-X1 finger and helicase protein, putative"/>
    <property type="match status" value="1"/>
</dbReference>
<dbReference type="SUPFAM" id="SSF52540">
    <property type="entry name" value="P-loop containing nucleoside triphosphate hydrolases"/>
    <property type="match status" value="4"/>
</dbReference>
<evidence type="ECO:0000256" key="2">
    <source>
        <dbReference type="ARBA" id="ARBA00022741"/>
    </source>
</evidence>
<dbReference type="InterPro" id="IPR041627">
    <property type="entry name" value="AAA_lid_6"/>
</dbReference>
<name>A0A6U2HPZ1_9CHLO</name>
<dbReference type="SMART" id="SM00382">
    <property type="entry name" value="AAA"/>
    <property type="match status" value="4"/>
</dbReference>
<feature type="domain" description="AAA+ ATPase" evidence="6">
    <location>
        <begin position="2038"/>
        <end position="2179"/>
    </location>
</feature>
<dbReference type="InterPro" id="IPR041677">
    <property type="entry name" value="DNA2/NAM7_AAA_11"/>
</dbReference>
<evidence type="ECO:0000256" key="4">
    <source>
        <dbReference type="SAM" id="Coils"/>
    </source>
</evidence>
<dbReference type="Gene3D" id="1.10.8.60">
    <property type="match status" value="2"/>
</dbReference>
<dbReference type="CDD" id="cd06008">
    <property type="entry name" value="NF-X1-zinc-finger"/>
    <property type="match status" value="1"/>
</dbReference>
<comment type="similarity">
    <text evidence="1">Belongs to the CbxX/CfxQ family.</text>
</comment>
<dbReference type="InterPro" id="IPR027417">
    <property type="entry name" value="P-loop_NTPase"/>
</dbReference>